<dbReference type="Pfam" id="PF13180">
    <property type="entry name" value="PDZ_2"/>
    <property type="match status" value="1"/>
</dbReference>
<evidence type="ECO:0000256" key="1">
    <source>
        <dbReference type="ARBA" id="ARBA00010541"/>
    </source>
</evidence>
<feature type="transmembrane region" description="Helical" evidence="5">
    <location>
        <begin position="36"/>
        <end position="57"/>
    </location>
</feature>
<evidence type="ECO:0000256" key="3">
    <source>
        <dbReference type="ARBA" id="ARBA00022801"/>
    </source>
</evidence>
<dbReference type="SUPFAM" id="SSF50494">
    <property type="entry name" value="Trypsin-like serine proteases"/>
    <property type="match status" value="1"/>
</dbReference>
<dbReference type="Gene3D" id="2.40.10.10">
    <property type="entry name" value="Trypsin-like serine proteases"/>
    <property type="match status" value="2"/>
</dbReference>
<accession>A0ABY8C425</accession>
<keyword evidence="5" id="KW-0472">Membrane</keyword>
<dbReference type="InterPro" id="IPR001940">
    <property type="entry name" value="Peptidase_S1C"/>
</dbReference>
<keyword evidence="3" id="KW-0378">Hydrolase</keyword>
<dbReference type="PRINTS" id="PR00834">
    <property type="entry name" value="PROTEASES2C"/>
</dbReference>
<dbReference type="Pfam" id="PF13365">
    <property type="entry name" value="Trypsin_2"/>
    <property type="match status" value="1"/>
</dbReference>
<dbReference type="EMBL" id="CP118868">
    <property type="protein sequence ID" value="WEG35054.1"/>
    <property type="molecule type" value="Genomic_DNA"/>
</dbReference>
<dbReference type="InterPro" id="IPR043504">
    <property type="entry name" value="Peptidase_S1_PA_chymotrypsin"/>
</dbReference>
<name>A0ABY8C425_9FIRM</name>
<evidence type="ECO:0000313" key="8">
    <source>
        <dbReference type="Proteomes" id="UP001220478"/>
    </source>
</evidence>
<evidence type="ECO:0000256" key="4">
    <source>
        <dbReference type="SAM" id="MobiDB-lite"/>
    </source>
</evidence>
<proteinExistence type="inferred from homology"/>
<protein>
    <submittedName>
        <fullName evidence="7">Trypsin-like peptidase domain-containing protein</fullName>
    </submittedName>
</protein>
<evidence type="ECO:0000256" key="5">
    <source>
        <dbReference type="SAM" id="Phobius"/>
    </source>
</evidence>
<reference evidence="7 8" key="1">
    <citation type="submission" date="2023-02" db="EMBL/GenBank/DDBJ databases">
        <title>Novel Oscillospiraceae bacterial genomes.</title>
        <authorList>
            <person name="Srinivasan S."/>
            <person name="Austin M.N."/>
            <person name="Fiedler T.L."/>
            <person name="Strenk S.M."/>
            <person name="Agnew K.J."/>
            <person name="Nagana Gowda G.A."/>
            <person name="Raftery D."/>
            <person name="Beamer M.A."/>
            <person name="Achilles S.L."/>
            <person name="Wiesenfeld H.C."/>
            <person name="Fredricks D.N."/>
            <person name="Hillier S.L."/>
        </authorList>
    </citation>
    <scope>NUCLEOTIDE SEQUENCE [LARGE SCALE GENOMIC DNA]</scope>
    <source>
        <strain evidence="7 8">CHIC02 1186E3-8</strain>
    </source>
</reference>
<evidence type="ECO:0000259" key="6">
    <source>
        <dbReference type="PROSITE" id="PS50106"/>
    </source>
</evidence>
<dbReference type="RefSeq" id="WP_315570342.1">
    <property type="nucleotide sequence ID" value="NZ_CP118866.1"/>
</dbReference>
<dbReference type="SMART" id="SM00228">
    <property type="entry name" value="PDZ"/>
    <property type="match status" value="1"/>
</dbReference>
<sequence>MQDENNNNFDYQAFCEQMSKNMPSVKKNAGAKFWKISFAVLIIAGVAFSLFSNFILLQKYNNLLANQSSDNRSAQHAAAFENQDNTTSGEQLASGGLSTQQVVKKAIPAVVAIKTEIEVQNFWGKDKVTGAGSGVIIDKDGYIVTNYHVIEGAKEITVNLAGDDTAHKAKLVAGDARTDLAVLKITDKKGPFPYIKLADSQKVEIGEKAIAIGNPLGDLEGTVTQGIISGLNREVYTKSAQSGKLTRLNNVIQTDASINAGNSGGALLNNRGELIGINTAKASSRDGVGVEGIGFAIPSNTVKRIISELLKKGYVSGRPVMGIRVTDVSESNAELYGMPVGVYIVAVDKDSAAEAAGLRRHDIITKMNGEPTKNSTTLNAIKDRYKAGDTVELEVWRQGETKKIKLTFSEAKPEKNTSAKEEKQKDADKAEDDNNKEDSTANGAEKKGKNSPNGKSKRKAVKRNDSDSDNEFEGNDREPDAFK</sequence>
<feature type="compositionally biased region" description="Basic and acidic residues" evidence="4">
    <location>
        <begin position="474"/>
        <end position="483"/>
    </location>
</feature>
<feature type="region of interest" description="Disordered" evidence="4">
    <location>
        <begin position="407"/>
        <end position="483"/>
    </location>
</feature>
<dbReference type="PANTHER" id="PTHR43343:SF3">
    <property type="entry name" value="PROTEASE DO-LIKE 8, CHLOROPLASTIC"/>
    <property type="match status" value="1"/>
</dbReference>
<dbReference type="InterPro" id="IPR001478">
    <property type="entry name" value="PDZ"/>
</dbReference>
<keyword evidence="8" id="KW-1185">Reference proteome</keyword>
<dbReference type="Gene3D" id="2.30.42.10">
    <property type="match status" value="1"/>
</dbReference>
<dbReference type="InterPro" id="IPR051201">
    <property type="entry name" value="Chloro_Bact_Ser_Proteases"/>
</dbReference>
<dbReference type="PROSITE" id="PS50106">
    <property type="entry name" value="PDZ"/>
    <property type="match status" value="1"/>
</dbReference>
<dbReference type="SUPFAM" id="SSF50156">
    <property type="entry name" value="PDZ domain-like"/>
    <property type="match status" value="1"/>
</dbReference>
<keyword evidence="5" id="KW-1133">Transmembrane helix</keyword>
<keyword evidence="5" id="KW-0812">Transmembrane</keyword>
<comment type="similarity">
    <text evidence="1">Belongs to the peptidase S1C family.</text>
</comment>
<dbReference type="PANTHER" id="PTHR43343">
    <property type="entry name" value="PEPTIDASE S12"/>
    <property type="match status" value="1"/>
</dbReference>
<dbReference type="InterPro" id="IPR009003">
    <property type="entry name" value="Peptidase_S1_PA"/>
</dbReference>
<feature type="domain" description="PDZ" evidence="6">
    <location>
        <begin position="316"/>
        <end position="399"/>
    </location>
</feature>
<dbReference type="InterPro" id="IPR036034">
    <property type="entry name" value="PDZ_sf"/>
</dbReference>
<evidence type="ECO:0000256" key="2">
    <source>
        <dbReference type="ARBA" id="ARBA00022670"/>
    </source>
</evidence>
<gene>
    <name evidence="7" type="ORF">PYS61_03685</name>
</gene>
<evidence type="ECO:0000313" key="7">
    <source>
        <dbReference type="EMBL" id="WEG35054.1"/>
    </source>
</evidence>
<dbReference type="Proteomes" id="UP001220478">
    <property type="component" value="Chromosome"/>
</dbReference>
<keyword evidence="2" id="KW-0645">Protease</keyword>
<feature type="compositionally biased region" description="Basic and acidic residues" evidence="4">
    <location>
        <begin position="411"/>
        <end position="448"/>
    </location>
</feature>
<organism evidence="7 8">
    <name type="scientific">Amygdalobacter indicium</name>
    <dbReference type="NCBI Taxonomy" id="3029272"/>
    <lineage>
        <taxon>Bacteria</taxon>
        <taxon>Bacillati</taxon>
        <taxon>Bacillota</taxon>
        <taxon>Clostridia</taxon>
        <taxon>Eubacteriales</taxon>
        <taxon>Oscillospiraceae</taxon>
        <taxon>Amygdalobacter</taxon>
    </lineage>
</organism>